<dbReference type="AlphaFoldDB" id="A0A0C1ZXT4"/>
<dbReference type="Gene3D" id="3.40.50.300">
    <property type="entry name" value="P-loop containing nucleotide triphosphate hydrolases"/>
    <property type="match status" value="1"/>
</dbReference>
<dbReference type="InterPro" id="IPR003439">
    <property type="entry name" value="ABC_transporter-like_ATP-bd"/>
</dbReference>
<dbReference type="PANTHER" id="PTHR42781">
    <property type="entry name" value="SPERMIDINE/PUTRESCINE IMPORT ATP-BINDING PROTEIN POTA"/>
    <property type="match status" value="1"/>
</dbReference>
<dbReference type="Proteomes" id="UP000031599">
    <property type="component" value="Unassembled WGS sequence"/>
</dbReference>
<dbReference type="GO" id="GO:0005524">
    <property type="term" value="F:ATP binding"/>
    <property type="evidence" value="ECO:0007669"/>
    <property type="project" value="UniProtKB-KW"/>
</dbReference>
<protein>
    <submittedName>
        <fullName evidence="5">Molybdenum transport ATP-binding protein ModC</fullName>
    </submittedName>
</protein>
<gene>
    <name evidence="5" type="ORF">DB30_04915</name>
</gene>
<proteinExistence type="predicted"/>
<evidence type="ECO:0000259" key="4">
    <source>
        <dbReference type="PROSITE" id="PS50893"/>
    </source>
</evidence>
<dbReference type="Pfam" id="PF00005">
    <property type="entry name" value="ABC_tran"/>
    <property type="match status" value="1"/>
</dbReference>
<keyword evidence="2" id="KW-0547">Nucleotide-binding</keyword>
<evidence type="ECO:0000256" key="2">
    <source>
        <dbReference type="ARBA" id="ARBA00022741"/>
    </source>
</evidence>
<evidence type="ECO:0000256" key="1">
    <source>
        <dbReference type="ARBA" id="ARBA00022448"/>
    </source>
</evidence>
<evidence type="ECO:0000313" key="6">
    <source>
        <dbReference type="Proteomes" id="UP000031599"/>
    </source>
</evidence>
<dbReference type="SMART" id="SM00382">
    <property type="entry name" value="AAA"/>
    <property type="match status" value="1"/>
</dbReference>
<keyword evidence="3 5" id="KW-0067">ATP-binding</keyword>
<feature type="domain" description="ABC transporter" evidence="4">
    <location>
        <begin position="2"/>
        <end position="236"/>
    </location>
</feature>
<dbReference type="InterPro" id="IPR027417">
    <property type="entry name" value="P-loop_NTPase"/>
</dbReference>
<dbReference type="InterPro" id="IPR050093">
    <property type="entry name" value="ABC_SmlMolc_Importer"/>
</dbReference>
<sequence length="249" mass="26475">MTLRADIHLTLGAFTLDLSFSAPAGEVLAVVGQNGAGKSSVLAAIAGLIPLQRGEIVLDDRMLERVATGIRLAPQARQLGVLFQGLALFEHLSALDNVAYGLRARGVDKRSARARAHTWLERFGIPELAPRRPRELSGGQAQRVALARALICEPRALLLDEPLAALDAQTRLEVREILRETLGAFAGVSLLVTHELDDALALADRLLVLDAGKLAQEGSPEQVMAAPATAHLQAMLSGRRASSTPVPST</sequence>
<evidence type="ECO:0000313" key="5">
    <source>
        <dbReference type="EMBL" id="KIG16043.1"/>
    </source>
</evidence>
<reference evidence="5 6" key="1">
    <citation type="submission" date="2014-12" db="EMBL/GenBank/DDBJ databases">
        <title>Genome assembly of Enhygromyxa salina DSM 15201.</title>
        <authorList>
            <person name="Sharma G."/>
            <person name="Subramanian S."/>
        </authorList>
    </citation>
    <scope>NUCLEOTIDE SEQUENCE [LARGE SCALE GENOMIC DNA]</scope>
    <source>
        <strain evidence="5 6">DSM 15201</strain>
    </source>
</reference>
<organism evidence="5 6">
    <name type="scientific">Enhygromyxa salina</name>
    <dbReference type="NCBI Taxonomy" id="215803"/>
    <lineage>
        <taxon>Bacteria</taxon>
        <taxon>Pseudomonadati</taxon>
        <taxon>Myxococcota</taxon>
        <taxon>Polyangia</taxon>
        <taxon>Nannocystales</taxon>
        <taxon>Nannocystaceae</taxon>
        <taxon>Enhygromyxa</taxon>
    </lineage>
</organism>
<dbReference type="PROSITE" id="PS00211">
    <property type="entry name" value="ABC_TRANSPORTER_1"/>
    <property type="match status" value="1"/>
</dbReference>
<dbReference type="SUPFAM" id="SSF52540">
    <property type="entry name" value="P-loop containing nucleoside triphosphate hydrolases"/>
    <property type="match status" value="1"/>
</dbReference>
<dbReference type="PANTHER" id="PTHR42781:SF4">
    <property type="entry name" value="SPERMIDINE_PUTRESCINE IMPORT ATP-BINDING PROTEIN POTA"/>
    <property type="match status" value="1"/>
</dbReference>
<evidence type="ECO:0000256" key="3">
    <source>
        <dbReference type="ARBA" id="ARBA00022840"/>
    </source>
</evidence>
<comment type="caution">
    <text evidence="5">The sequence shown here is derived from an EMBL/GenBank/DDBJ whole genome shotgun (WGS) entry which is preliminary data.</text>
</comment>
<keyword evidence="1" id="KW-0813">Transport</keyword>
<dbReference type="GO" id="GO:0016887">
    <property type="term" value="F:ATP hydrolysis activity"/>
    <property type="evidence" value="ECO:0007669"/>
    <property type="project" value="InterPro"/>
</dbReference>
<dbReference type="EMBL" id="JMCC02000043">
    <property type="protein sequence ID" value="KIG16043.1"/>
    <property type="molecule type" value="Genomic_DNA"/>
</dbReference>
<dbReference type="InterPro" id="IPR017871">
    <property type="entry name" value="ABC_transporter-like_CS"/>
</dbReference>
<dbReference type="PROSITE" id="PS50893">
    <property type="entry name" value="ABC_TRANSPORTER_2"/>
    <property type="match status" value="1"/>
</dbReference>
<dbReference type="RefSeq" id="WP_052550291.1">
    <property type="nucleotide sequence ID" value="NZ_JMCC02000043.1"/>
</dbReference>
<name>A0A0C1ZXT4_9BACT</name>
<accession>A0A0C1ZXT4</accession>
<dbReference type="InterPro" id="IPR003593">
    <property type="entry name" value="AAA+_ATPase"/>
</dbReference>